<dbReference type="NCBIfam" id="NF009314">
    <property type="entry name" value="PRK12674.1-2"/>
    <property type="match status" value="1"/>
</dbReference>
<reference evidence="2 3" key="1">
    <citation type="submission" date="2018-06" db="EMBL/GenBank/DDBJ databases">
        <title>Extensive metabolic versatility and redundancy in microbially diverse, dynamic hydrothermal sediments.</title>
        <authorList>
            <person name="Dombrowski N."/>
            <person name="Teske A."/>
            <person name="Baker B.J."/>
        </authorList>
    </citation>
    <scope>NUCLEOTIDE SEQUENCE [LARGE SCALE GENOMIC DNA]</scope>
    <source>
        <strain evidence="2">B3_G15</strain>
    </source>
</reference>
<evidence type="ECO:0000256" key="1">
    <source>
        <dbReference type="SAM" id="Phobius"/>
    </source>
</evidence>
<dbReference type="NCBIfam" id="TIGR01300">
    <property type="entry name" value="CPA3_mnhG_phaG"/>
    <property type="match status" value="1"/>
</dbReference>
<accession>A0A662DED8</accession>
<organism evidence="2 3">
    <name type="scientific">Aerophobetes bacterium</name>
    <dbReference type="NCBI Taxonomy" id="2030807"/>
    <lineage>
        <taxon>Bacteria</taxon>
        <taxon>Candidatus Aerophobota</taxon>
    </lineage>
</organism>
<dbReference type="Pfam" id="PF03334">
    <property type="entry name" value="PhaG_MnhG_YufB"/>
    <property type="match status" value="1"/>
</dbReference>
<feature type="transmembrane region" description="Helical" evidence="1">
    <location>
        <begin position="45"/>
        <end position="73"/>
    </location>
</feature>
<dbReference type="PANTHER" id="PTHR34703">
    <property type="entry name" value="ANTIPORTER SUBUNIT MNHG2-RELATED"/>
    <property type="match status" value="1"/>
</dbReference>
<protein>
    <submittedName>
        <fullName evidence="2">Cation:proton antiporter</fullName>
    </submittedName>
</protein>
<proteinExistence type="predicted"/>
<dbReference type="PANTHER" id="PTHR34703:SF1">
    <property type="entry name" value="ANTIPORTER SUBUNIT MNHG2-RELATED"/>
    <property type="match status" value="1"/>
</dbReference>
<dbReference type="GO" id="GO:0015385">
    <property type="term" value="F:sodium:proton antiporter activity"/>
    <property type="evidence" value="ECO:0007669"/>
    <property type="project" value="TreeGrafter"/>
</dbReference>
<gene>
    <name evidence="2" type="ORF">DRJ04_05755</name>
</gene>
<keyword evidence="1" id="KW-0472">Membrane</keyword>
<keyword evidence="1" id="KW-0812">Transmembrane</keyword>
<evidence type="ECO:0000313" key="2">
    <source>
        <dbReference type="EMBL" id="RLE12683.1"/>
    </source>
</evidence>
<dbReference type="AlphaFoldDB" id="A0A662DED8"/>
<dbReference type="InterPro" id="IPR005133">
    <property type="entry name" value="PhaG_MnhG_YufB"/>
</dbReference>
<evidence type="ECO:0000313" key="3">
    <source>
        <dbReference type="Proteomes" id="UP000280417"/>
    </source>
</evidence>
<comment type="caution">
    <text evidence="2">The sequence shown here is derived from an EMBL/GenBank/DDBJ whole genome shotgun (WGS) entry which is preliminary data.</text>
</comment>
<dbReference type="EMBL" id="QMQA01000147">
    <property type="protein sequence ID" value="RLE12683.1"/>
    <property type="molecule type" value="Genomic_DNA"/>
</dbReference>
<name>A0A662DED8_UNCAE</name>
<sequence length="109" mass="11958">MNQIIGYIVIGVGVAFLFLGALGVFRFPDVYNRLQAGTKCTTLGAFLSIIGAGVIEPVWFLKCLVIAVFILFTNPINAHALARASYKSGVKLWDKSVVDKCKEFEECIK</sequence>
<dbReference type="Proteomes" id="UP000280417">
    <property type="component" value="Unassembled WGS sequence"/>
</dbReference>
<keyword evidence="1" id="KW-1133">Transmembrane helix</keyword>
<feature type="transmembrane region" description="Helical" evidence="1">
    <location>
        <begin position="7"/>
        <end position="25"/>
    </location>
</feature>